<evidence type="ECO:0000313" key="10">
    <source>
        <dbReference type="Proteomes" id="UP000472277"/>
    </source>
</evidence>
<keyword evidence="4" id="KW-0540">Nuclease</keyword>
<evidence type="ECO:0000256" key="1">
    <source>
        <dbReference type="ARBA" id="ARBA00001968"/>
    </source>
</evidence>
<evidence type="ECO:0000256" key="5">
    <source>
        <dbReference type="ARBA" id="ARBA00022723"/>
    </source>
</evidence>
<dbReference type="GO" id="GO:0005634">
    <property type="term" value="C:nucleus"/>
    <property type="evidence" value="ECO:0007669"/>
    <property type="project" value="UniProtKB-SubCell"/>
</dbReference>
<dbReference type="PANTHER" id="PTHR22930">
    <property type="match status" value="1"/>
</dbReference>
<evidence type="ECO:0000256" key="7">
    <source>
        <dbReference type="ARBA" id="ARBA00023242"/>
    </source>
</evidence>
<evidence type="ECO:0000256" key="3">
    <source>
        <dbReference type="ARBA" id="ARBA00006958"/>
    </source>
</evidence>
<dbReference type="Pfam" id="PF13359">
    <property type="entry name" value="DDE_Tnp_4"/>
    <property type="match status" value="1"/>
</dbReference>
<evidence type="ECO:0000256" key="4">
    <source>
        <dbReference type="ARBA" id="ARBA00022722"/>
    </source>
</evidence>
<evidence type="ECO:0000256" key="2">
    <source>
        <dbReference type="ARBA" id="ARBA00004123"/>
    </source>
</evidence>
<sequence>MGKRTQTLDRGTLPRRPASRSHLFPVDVETPLSILVRASLHCSVKKRLEAIERRMLATHLPRPTEETWRHISQEFNEKWDLPNCLGLVDGKHIMITKPANSRSRFFYNKGTFSMVLLALVDAKYRFTAIQVGGFERNSDGGVYANSPLGRSMASKTLMIVEKAFRILAARWRILYKKINQLASKFDTRVVAMCILHNFLTKPCDVEMCLQQSGAGMRQDMRSIAIQANRAGQDAVCQGKVERFSPLWQAEWASRTEWL</sequence>
<dbReference type="GO" id="GO:0046872">
    <property type="term" value="F:metal ion binding"/>
    <property type="evidence" value="ECO:0007669"/>
    <property type="project" value="UniProtKB-KW"/>
</dbReference>
<protein>
    <recommendedName>
        <fullName evidence="8">DDE Tnp4 domain-containing protein</fullName>
    </recommendedName>
</protein>
<dbReference type="PANTHER" id="PTHR22930:SF269">
    <property type="entry name" value="NUCLEASE HARBI1-LIKE PROTEIN"/>
    <property type="match status" value="1"/>
</dbReference>
<dbReference type="GO" id="GO:0016787">
    <property type="term" value="F:hydrolase activity"/>
    <property type="evidence" value="ECO:0007669"/>
    <property type="project" value="UniProtKB-KW"/>
</dbReference>
<evidence type="ECO:0000259" key="8">
    <source>
        <dbReference type="Pfam" id="PF13359"/>
    </source>
</evidence>
<comment type="cofactor">
    <cofactor evidence="1">
        <name>a divalent metal cation</name>
        <dbReference type="ChEBI" id="CHEBI:60240"/>
    </cofactor>
</comment>
<comment type="subcellular location">
    <subcellularLocation>
        <location evidence="2">Nucleus</location>
    </subcellularLocation>
</comment>
<feature type="domain" description="DDE Tnp4" evidence="8">
    <location>
        <begin position="88"/>
        <end position="153"/>
    </location>
</feature>
<dbReference type="InterPro" id="IPR045249">
    <property type="entry name" value="HARBI1-like"/>
</dbReference>
<dbReference type="InterPro" id="IPR027806">
    <property type="entry name" value="HARBI1_dom"/>
</dbReference>
<reference evidence="9" key="2">
    <citation type="submission" date="2025-09" db="UniProtKB">
        <authorList>
            <consortium name="Ensembl"/>
        </authorList>
    </citation>
    <scope>IDENTIFICATION</scope>
</reference>
<keyword evidence="7" id="KW-0539">Nucleus</keyword>
<dbReference type="Ensembl" id="ENSSTUT00000072610.1">
    <property type="protein sequence ID" value="ENSSTUP00000068465.1"/>
    <property type="gene ID" value="ENSSTUG00000029942.1"/>
</dbReference>
<reference evidence="9" key="1">
    <citation type="submission" date="2025-08" db="UniProtKB">
        <authorList>
            <consortium name="Ensembl"/>
        </authorList>
    </citation>
    <scope>IDENTIFICATION</scope>
</reference>
<name>A0A674BAI2_SALTR</name>
<evidence type="ECO:0000313" key="9">
    <source>
        <dbReference type="Ensembl" id="ENSSTUP00000068465.1"/>
    </source>
</evidence>
<dbReference type="GeneTree" id="ENSGT00940000164115"/>
<keyword evidence="5" id="KW-0479">Metal-binding</keyword>
<dbReference type="AlphaFoldDB" id="A0A674BAI2"/>
<keyword evidence="10" id="KW-1185">Reference proteome</keyword>
<dbReference type="InParanoid" id="A0A674BAI2"/>
<dbReference type="OMA" id="WASRTEW"/>
<comment type="similarity">
    <text evidence="3">Belongs to the HARBI1 family.</text>
</comment>
<dbReference type="GO" id="GO:0004518">
    <property type="term" value="F:nuclease activity"/>
    <property type="evidence" value="ECO:0007669"/>
    <property type="project" value="UniProtKB-KW"/>
</dbReference>
<dbReference type="Proteomes" id="UP000472277">
    <property type="component" value="Chromosome 5"/>
</dbReference>
<evidence type="ECO:0000256" key="6">
    <source>
        <dbReference type="ARBA" id="ARBA00022801"/>
    </source>
</evidence>
<proteinExistence type="inferred from homology"/>
<accession>A0A674BAI2</accession>
<keyword evidence="6" id="KW-0378">Hydrolase</keyword>
<organism evidence="9 10">
    <name type="scientific">Salmo trutta</name>
    <name type="common">Brown trout</name>
    <dbReference type="NCBI Taxonomy" id="8032"/>
    <lineage>
        <taxon>Eukaryota</taxon>
        <taxon>Metazoa</taxon>
        <taxon>Chordata</taxon>
        <taxon>Craniata</taxon>
        <taxon>Vertebrata</taxon>
        <taxon>Euteleostomi</taxon>
        <taxon>Actinopterygii</taxon>
        <taxon>Neopterygii</taxon>
        <taxon>Teleostei</taxon>
        <taxon>Protacanthopterygii</taxon>
        <taxon>Salmoniformes</taxon>
        <taxon>Salmonidae</taxon>
        <taxon>Salmoninae</taxon>
        <taxon>Salmo</taxon>
    </lineage>
</organism>